<gene>
    <name evidence="16" type="ORF">QTG54_016414</name>
</gene>
<dbReference type="Proteomes" id="UP001224775">
    <property type="component" value="Unassembled WGS sequence"/>
</dbReference>
<evidence type="ECO:0000256" key="8">
    <source>
        <dbReference type="ARBA" id="ARBA00022723"/>
    </source>
</evidence>
<comment type="pathway">
    <text evidence="2">Protein modification; peptidyl-diphthamide biosynthesis.</text>
</comment>
<feature type="compositionally biased region" description="Low complexity" evidence="15">
    <location>
        <begin position="425"/>
        <end position="442"/>
    </location>
</feature>
<dbReference type="PANTHER" id="PTHR10762:SF1">
    <property type="entry name" value="2-(3-AMINO-3-CARBOXYPROPYL)HISTIDINE SYNTHASE SUBUNIT 1"/>
    <property type="match status" value="1"/>
</dbReference>
<sequence>MTTEAEPSAASTTKSAPRIIRRKKKGGSTTTSSSSTSTSGNDIPPHIQNNTQLHHIISTTLPKDYDFEILKTIWRIENSNAQHVALQFPEGLTMYASTIGDILVKFAYRFQPAPSLQPSSEENKEPPSTRPKAIQSLSILGDVTYGACCIDDLSARALGCDLLVHYGHSCLVPLTCTVIPCLYVFVEIRVDVQHMVDCVHMTFLQEEKDRRQNKSQEGSDDGPARIIEACVMGTVQFRSAVIEAAQRLNSDADSSTSSSEGDEIKFQAVVPQAKPLSPGETLGCTAPSGLAQLDFQDALLSPRERRERKKQAAAAAAATGAVDTIPAGSADSIPRERVMLFLADGRFHLEAAMISNPSLRALRYDPYSKTLTEERYETVKMKRLRREAIMAVRKSLGISDPLKRGGGSVASSVQDGDDIANSVLQPQQQRSSSSRPPSSASRKTMGIILGTLGRQGNPAILSRLRSLLHSRGIQTIIVLLSEIFPKKLEMLSKPTLSGGSGVCAWVQVACPRLSIDWGHYFCVPVLSPFELYVAFGEVENAALWVAEEEKTDETADDLTGQYPMDFYTKSGGPWTNYYDSNTKRKVLSYGV</sequence>
<keyword evidence="6 16" id="KW-0808">Transferase</keyword>
<evidence type="ECO:0000256" key="5">
    <source>
        <dbReference type="ARBA" id="ARBA00021915"/>
    </source>
</evidence>
<dbReference type="InterPro" id="IPR016435">
    <property type="entry name" value="DPH1/DPH2"/>
</dbReference>
<keyword evidence="17" id="KW-1185">Reference proteome</keyword>
<dbReference type="Gene3D" id="3.40.50.11860">
    <property type="entry name" value="Diphthamide synthesis DPH1/DPH2 domain 3"/>
    <property type="match status" value="1"/>
</dbReference>
<evidence type="ECO:0000256" key="2">
    <source>
        <dbReference type="ARBA" id="ARBA00005156"/>
    </source>
</evidence>
<dbReference type="GO" id="GO:0090560">
    <property type="term" value="F:2-(3-amino-3-carboxypropyl)histidine synthase activity"/>
    <property type="evidence" value="ECO:0007669"/>
    <property type="project" value="UniProtKB-EC"/>
</dbReference>
<reference evidence="16" key="1">
    <citation type="submission" date="2023-06" db="EMBL/GenBank/DDBJ databases">
        <title>Survivors Of The Sea: Transcriptome response of Skeletonema marinoi to long-term dormancy.</title>
        <authorList>
            <person name="Pinder M.I.M."/>
            <person name="Kourtchenko O."/>
            <person name="Robertson E.K."/>
            <person name="Larsson T."/>
            <person name="Maumus F."/>
            <person name="Osuna-Cruz C.M."/>
            <person name="Vancaester E."/>
            <person name="Stenow R."/>
            <person name="Vandepoele K."/>
            <person name="Ploug H."/>
            <person name="Bruchert V."/>
            <person name="Godhe A."/>
            <person name="Topel M."/>
        </authorList>
    </citation>
    <scope>NUCLEOTIDE SEQUENCE</scope>
    <source>
        <strain evidence="16">R05AC</strain>
    </source>
</reference>
<evidence type="ECO:0000256" key="11">
    <source>
        <dbReference type="ARBA" id="ARBA00031690"/>
    </source>
</evidence>
<evidence type="ECO:0000256" key="15">
    <source>
        <dbReference type="SAM" id="MobiDB-lite"/>
    </source>
</evidence>
<dbReference type="Gene3D" id="3.40.50.11850">
    <property type="entry name" value="Diphthamide synthesis DPH1/DPH2 domain 2"/>
    <property type="match status" value="1"/>
</dbReference>
<feature type="region of interest" description="Disordered" evidence="15">
    <location>
        <begin position="1"/>
        <end position="48"/>
    </location>
</feature>
<proteinExistence type="inferred from homology"/>
<dbReference type="SFLD" id="SFLDS00032">
    <property type="entry name" value="Radical_SAM_3-amino-3-carboxyp"/>
    <property type="match status" value="1"/>
</dbReference>
<evidence type="ECO:0000256" key="9">
    <source>
        <dbReference type="ARBA" id="ARBA00023004"/>
    </source>
</evidence>
<evidence type="ECO:0000256" key="1">
    <source>
        <dbReference type="ARBA" id="ARBA00001966"/>
    </source>
</evidence>
<dbReference type="EMBL" id="JATAAI010000056">
    <property type="protein sequence ID" value="KAK1732876.1"/>
    <property type="molecule type" value="Genomic_DNA"/>
</dbReference>
<dbReference type="GO" id="GO:0046872">
    <property type="term" value="F:metal ion binding"/>
    <property type="evidence" value="ECO:0007669"/>
    <property type="project" value="UniProtKB-KW"/>
</dbReference>
<evidence type="ECO:0000256" key="4">
    <source>
        <dbReference type="ARBA" id="ARBA00012221"/>
    </source>
</evidence>
<dbReference type="GO" id="GO:0051536">
    <property type="term" value="F:iron-sulfur cluster binding"/>
    <property type="evidence" value="ECO:0007669"/>
    <property type="project" value="UniProtKB-KW"/>
</dbReference>
<evidence type="ECO:0000256" key="13">
    <source>
        <dbReference type="ARBA" id="ARBA00032789"/>
    </source>
</evidence>
<feature type="compositionally biased region" description="Low complexity" evidence="15">
    <location>
        <begin position="1"/>
        <end position="17"/>
    </location>
</feature>
<organism evidence="16 17">
    <name type="scientific">Skeletonema marinoi</name>
    <dbReference type="NCBI Taxonomy" id="267567"/>
    <lineage>
        <taxon>Eukaryota</taxon>
        <taxon>Sar</taxon>
        <taxon>Stramenopiles</taxon>
        <taxon>Ochrophyta</taxon>
        <taxon>Bacillariophyta</taxon>
        <taxon>Coscinodiscophyceae</taxon>
        <taxon>Thalassiosirophycidae</taxon>
        <taxon>Thalassiosirales</taxon>
        <taxon>Skeletonemataceae</taxon>
        <taxon>Skeletonema</taxon>
        <taxon>Skeletonema marinoi-dohrnii complex</taxon>
    </lineage>
</organism>
<dbReference type="Gene3D" id="3.40.50.11840">
    <property type="entry name" value="Diphthamide synthesis DPH1/DPH2 domain 1"/>
    <property type="match status" value="1"/>
</dbReference>
<comment type="catalytic activity">
    <reaction evidence="14">
        <text>L-histidyl-[translation elongation factor 2] + S-adenosyl-L-methionine = 2-[(3S)-amino-3-carboxypropyl]-L-histidyl-[translation elongation factor 2] + S-methyl-5'-thioadenosine + H(+)</text>
        <dbReference type="Rhea" id="RHEA:36783"/>
        <dbReference type="Rhea" id="RHEA-COMP:9748"/>
        <dbReference type="Rhea" id="RHEA-COMP:9749"/>
        <dbReference type="ChEBI" id="CHEBI:15378"/>
        <dbReference type="ChEBI" id="CHEBI:17509"/>
        <dbReference type="ChEBI" id="CHEBI:29979"/>
        <dbReference type="ChEBI" id="CHEBI:59789"/>
        <dbReference type="ChEBI" id="CHEBI:73995"/>
        <dbReference type="EC" id="2.5.1.108"/>
    </reaction>
</comment>
<keyword evidence="7" id="KW-0949">S-adenosyl-L-methionine</keyword>
<keyword evidence="10" id="KW-0411">Iron-sulfur</keyword>
<feature type="compositionally biased region" description="Low complexity" evidence="15">
    <location>
        <begin position="27"/>
        <end position="40"/>
    </location>
</feature>
<evidence type="ECO:0000313" key="16">
    <source>
        <dbReference type="EMBL" id="KAK1732876.1"/>
    </source>
</evidence>
<comment type="caution">
    <text evidence="16">The sequence shown here is derived from an EMBL/GenBank/DDBJ whole genome shotgun (WGS) entry which is preliminary data.</text>
</comment>
<evidence type="ECO:0000256" key="12">
    <source>
        <dbReference type="ARBA" id="ARBA00032574"/>
    </source>
</evidence>
<dbReference type="GO" id="GO:0017183">
    <property type="term" value="P:protein histidyl modification to diphthamide"/>
    <property type="evidence" value="ECO:0007669"/>
    <property type="project" value="InterPro"/>
</dbReference>
<dbReference type="PANTHER" id="PTHR10762">
    <property type="entry name" value="DIPHTHAMIDE BIOSYNTHESIS PROTEIN"/>
    <property type="match status" value="1"/>
</dbReference>
<name>A0AAD8XS81_9STRA</name>
<comment type="cofactor">
    <cofactor evidence="1">
        <name>[4Fe-4S] cluster</name>
        <dbReference type="ChEBI" id="CHEBI:49883"/>
    </cofactor>
</comment>
<dbReference type="NCBIfam" id="TIGR00322">
    <property type="entry name" value="diphth2_R"/>
    <property type="match status" value="2"/>
</dbReference>
<feature type="region of interest" description="Disordered" evidence="15">
    <location>
        <begin position="422"/>
        <end position="442"/>
    </location>
</feature>
<evidence type="ECO:0000256" key="6">
    <source>
        <dbReference type="ARBA" id="ARBA00022679"/>
    </source>
</evidence>
<comment type="similarity">
    <text evidence="3">Belongs to the DPH1/DPH2 family. DPH1 subfamily.</text>
</comment>
<evidence type="ECO:0000256" key="10">
    <source>
        <dbReference type="ARBA" id="ARBA00023014"/>
    </source>
</evidence>
<dbReference type="EC" id="2.5.1.108" evidence="4"/>
<keyword evidence="8" id="KW-0479">Metal-binding</keyword>
<dbReference type="InterPro" id="IPR042263">
    <property type="entry name" value="DPH1/DPH2_1"/>
</dbReference>
<dbReference type="AlphaFoldDB" id="A0AAD8XS81"/>
<dbReference type="InterPro" id="IPR042264">
    <property type="entry name" value="DPH1/DPH2_2"/>
</dbReference>
<dbReference type="Pfam" id="PF01866">
    <property type="entry name" value="Diphthamide_syn"/>
    <property type="match status" value="2"/>
</dbReference>
<evidence type="ECO:0000313" key="17">
    <source>
        <dbReference type="Proteomes" id="UP001224775"/>
    </source>
</evidence>
<protein>
    <recommendedName>
        <fullName evidence="5">2-(3-amino-3-carboxypropyl)histidine synthase subunit 1</fullName>
        <ecNumber evidence="4">2.5.1.108</ecNumber>
    </recommendedName>
    <alternativeName>
        <fullName evidence="12">Diphthamide biosynthesis protein 1</fullName>
    </alternativeName>
    <alternativeName>
        <fullName evidence="13">Diphtheria toxin resistance protein 1</fullName>
    </alternativeName>
    <alternativeName>
        <fullName evidence="11">S-adenosyl-L-methionine:L-histidine 3-amino-3-carboxypropyltransferase 1</fullName>
    </alternativeName>
</protein>
<accession>A0AAD8XS81</accession>
<evidence type="ECO:0000256" key="3">
    <source>
        <dbReference type="ARBA" id="ARBA00010173"/>
    </source>
</evidence>
<evidence type="ECO:0000256" key="14">
    <source>
        <dbReference type="ARBA" id="ARBA00048403"/>
    </source>
</evidence>
<evidence type="ECO:0000256" key="7">
    <source>
        <dbReference type="ARBA" id="ARBA00022691"/>
    </source>
</evidence>
<keyword evidence="9" id="KW-0408">Iron</keyword>
<dbReference type="InterPro" id="IPR042265">
    <property type="entry name" value="DPH1/DPH2_3"/>
</dbReference>